<feature type="domain" description="UmuC" evidence="13">
    <location>
        <begin position="79"/>
        <end position="278"/>
    </location>
</feature>
<dbReference type="PANTHER" id="PTHR11076:SF33">
    <property type="entry name" value="DNA POLYMERASE KAPPA"/>
    <property type="match status" value="1"/>
</dbReference>
<dbReference type="InParanoid" id="B7FT83"/>
<dbReference type="GO" id="GO:0006260">
    <property type="term" value="P:DNA replication"/>
    <property type="evidence" value="ECO:0007669"/>
    <property type="project" value="UniProtKB-KW"/>
</dbReference>
<sequence length="460" mass="51685">MEGIDRQRIDEIILRESGNSLFIQQQRRRDQKVDERIAGLRAKLQKENENDPKWKTFYERAIEKCVPGILAARPIRSTCVVVDMDMFYMACELLERPELASEPACVGENMILTSNYLARKYGVRSAMAGWIGDRLVEELSSGTKKLIHVPSRFDLYRTKSHQVRNVLSQYDPHLRCYSLDEAYMDLAPYLALKLTRNWDHERISAVLAGSQVLQDMRSRVTEVTGGLTCSAGLAPNFLLSKIASDRNKPNGQCLVPSDHESIIGFLHPLPTRKVSGIGRVTAKILSSFGIATVADLYRERSLVRFLFQEASAEFLLRASIGCSGSDERNADDVETDDGPGQKGISRERTFAAKESWTAINLKLEEIAELLSSDMKHKNIFAHTVTVKVKLRSFDCLSRSRSLGRGVFIQAAADLRPIALDLLRELKDEFSGSFAVRLLGIRCSSFMGESHDKAQKSIDTY</sequence>
<dbReference type="SUPFAM" id="SSF56672">
    <property type="entry name" value="DNA/RNA polymerases"/>
    <property type="match status" value="1"/>
</dbReference>
<keyword evidence="10" id="KW-0234">DNA repair</keyword>
<dbReference type="PROSITE" id="PS50173">
    <property type="entry name" value="UMUC"/>
    <property type="match status" value="1"/>
</dbReference>
<evidence type="ECO:0000313" key="14">
    <source>
        <dbReference type="EMBL" id="EEC50926.1"/>
    </source>
</evidence>
<dbReference type="FunFam" id="3.30.1490.100:FF:000004">
    <property type="entry name" value="DNA polymerase IV"/>
    <property type="match status" value="1"/>
</dbReference>
<dbReference type="PaxDb" id="2850-Phatr25495"/>
<evidence type="ECO:0000256" key="11">
    <source>
        <dbReference type="ARBA" id="ARBA00049244"/>
    </source>
</evidence>
<dbReference type="SUPFAM" id="SSF100879">
    <property type="entry name" value="Lesion bypass DNA polymerase (Y-family), little finger domain"/>
    <property type="match status" value="1"/>
</dbReference>
<dbReference type="InterPro" id="IPR043502">
    <property type="entry name" value="DNA/RNA_pol_sf"/>
</dbReference>
<dbReference type="InterPro" id="IPR017961">
    <property type="entry name" value="DNA_pol_Y-fam_little_finger"/>
</dbReference>
<dbReference type="RefSeq" id="XP_002178112.1">
    <property type="nucleotide sequence ID" value="XM_002178076.1"/>
</dbReference>
<evidence type="ECO:0000256" key="8">
    <source>
        <dbReference type="ARBA" id="ARBA00022842"/>
    </source>
</evidence>
<evidence type="ECO:0000259" key="13">
    <source>
        <dbReference type="PROSITE" id="PS50173"/>
    </source>
</evidence>
<reference evidence="15" key="2">
    <citation type="submission" date="2008-08" db="EMBL/GenBank/DDBJ databases">
        <authorList>
            <consortium name="Diatom Consortium"/>
            <person name="Grigoriev I."/>
            <person name="Grimwood J."/>
            <person name="Kuo A."/>
            <person name="Otillar R.P."/>
            <person name="Salamov A."/>
            <person name="Detter J.C."/>
            <person name="Lindquist E."/>
            <person name="Shapiro H."/>
            <person name="Lucas S."/>
            <person name="Glavina del Rio T."/>
            <person name="Pitluck S."/>
            <person name="Rokhsar D."/>
            <person name="Bowler C."/>
        </authorList>
    </citation>
    <scope>GENOME REANNOTATION</scope>
    <source>
        <strain evidence="15">CCAP 1055/1</strain>
    </source>
</reference>
<evidence type="ECO:0000256" key="9">
    <source>
        <dbReference type="ARBA" id="ARBA00022932"/>
    </source>
</evidence>
<dbReference type="Pfam" id="PF00817">
    <property type="entry name" value="IMS"/>
    <property type="match status" value="1"/>
</dbReference>
<dbReference type="EC" id="2.7.7.7" evidence="1"/>
<dbReference type="AlphaFoldDB" id="B7FT83"/>
<protein>
    <recommendedName>
        <fullName evidence="2">DNA polymerase kappa</fullName>
        <ecNumber evidence="1">2.7.7.7</ecNumber>
    </recommendedName>
</protein>
<reference evidence="14 15" key="1">
    <citation type="journal article" date="2008" name="Nature">
        <title>The Phaeodactylum genome reveals the evolutionary history of diatom genomes.</title>
        <authorList>
            <person name="Bowler C."/>
            <person name="Allen A.E."/>
            <person name="Badger J.H."/>
            <person name="Grimwood J."/>
            <person name="Jabbari K."/>
            <person name="Kuo A."/>
            <person name="Maheswari U."/>
            <person name="Martens C."/>
            <person name="Maumus F."/>
            <person name="Otillar R.P."/>
            <person name="Rayko E."/>
            <person name="Salamov A."/>
            <person name="Vandepoele K."/>
            <person name="Beszteri B."/>
            <person name="Gruber A."/>
            <person name="Heijde M."/>
            <person name="Katinka M."/>
            <person name="Mock T."/>
            <person name="Valentin K."/>
            <person name="Verret F."/>
            <person name="Berges J.A."/>
            <person name="Brownlee C."/>
            <person name="Cadoret J.P."/>
            <person name="Chiovitti A."/>
            <person name="Choi C.J."/>
            <person name="Coesel S."/>
            <person name="De Martino A."/>
            <person name="Detter J.C."/>
            <person name="Durkin C."/>
            <person name="Falciatore A."/>
            <person name="Fournet J."/>
            <person name="Haruta M."/>
            <person name="Huysman M.J."/>
            <person name="Jenkins B.D."/>
            <person name="Jiroutova K."/>
            <person name="Jorgensen R.E."/>
            <person name="Joubert Y."/>
            <person name="Kaplan A."/>
            <person name="Kroger N."/>
            <person name="Kroth P.G."/>
            <person name="La Roche J."/>
            <person name="Lindquist E."/>
            <person name="Lommer M."/>
            <person name="Martin-Jezequel V."/>
            <person name="Lopez P.J."/>
            <person name="Lucas S."/>
            <person name="Mangogna M."/>
            <person name="McGinnis K."/>
            <person name="Medlin L.K."/>
            <person name="Montsant A."/>
            <person name="Oudot-Le Secq M.P."/>
            <person name="Napoli C."/>
            <person name="Obornik M."/>
            <person name="Parker M.S."/>
            <person name="Petit J.L."/>
            <person name="Porcel B.M."/>
            <person name="Poulsen N."/>
            <person name="Robison M."/>
            <person name="Rychlewski L."/>
            <person name="Rynearson T.A."/>
            <person name="Schmutz J."/>
            <person name="Shapiro H."/>
            <person name="Siaut M."/>
            <person name="Stanley M."/>
            <person name="Sussman M.R."/>
            <person name="Taylor A.R."/>
            <person name="Vardi A."/>
            <person name="von Dassow P."/>
            <person name="Vyverman W."/>
            <person name="Willis A."/>
            <person name="Wyrwicz L.S."/>
            <person name="Rokhsar D.S."/>
            <person name="Weissenbach J."/>
            <person name="Armbrust E.V."/>
            <person name="Green B.R."/>
            <person name="Van de Peer Y."/>
            <person name="Grigoriev I.V."/>
        </authorList>
    </citation>
    <scope>NUCLEOTIDE SEQUENCE [LARGE SCALE GENOMIC DNA]</scope>
    <source>
        <strain evidence="14 15">CCAP 1055/1</strain>
    </source>
</reference>
<evidence type="ECO:0000256" key="5">
    <source>
        <dbReference type="ARBA" id="ARBA00022705"/>
    </source>
</evidence>
<dbReference type="GO" id="GO:0046872">
    <property type="term" value="F:metal ion binding"/>
    <property type="evidence" value="ECO:0007669"/>
    <property type="project" value="UniProtKB-KW"/>
</dbReference>
<dbReference type="InterPro" id="IPR001126">
    <property type="entry name" value="UmuC"/>
</dbReference>
<accession>B7FT83</accession>
<evidence type="ECO:0000256" key="1">
    <source>
        <dbReference type="ARBA" id="ARBA00012417"/>
    </source>
</evidence>
<dbReference type="InterPro" id="IPR022880">
    <property type="entry name" value="DNApol_IV"/>
</dbReference>
<dbReference type="PANTHER" id="PTHR11076">
    <property type="entry name" value="DNA REPAIR POLYMERASE UMUC / TRANSFERASE FAMILY MEMBER"/>
    <property type="match status" value="1"/>
</dbReference>
<dbReference type="Proteomes" id="UP000000759">
    <property type="component" value="Chromosome 2"/>
</dbReference>
<dbReference type="EMBL" id="CM000606">
    <property type="protein sequence ID" value="EEC50926.1"/>
    <property type="molecule type" value="Genomic_DNA"/>
</dbReference>
<evidence type="ECO:0000256" key="4">
    <source>
        <dbReference type="ARBA" id="ARBA00022695"/>
    </source>
</evidence>
<evidence type="ECO:0000256" key="12">
    <source>
        <dbReference type="SAM" id="MobiDB-lite"/>
    </source>
</evidence>
<dbReference type="InterPro" id="IPR036775">
    <property type="entry name" value="DNA_pol_Y-fam_lit_finger_sf"/>
</dbReference>
<dbReference type="GO" id="GO:0003887">
    <property type="term" value="F:DNA-directed DNA polymerase activity"/>
    <property type="evidence" value="ECO:0007669"/>
    <property type="project" value="UniProtKB-KW"/>
</dbReference>
<evidence type="ECO:0000256" key="2">
    <source>
        <dbReference type="ARBA" id="ARBA00016178"/>
    </source>
</evidence>
<name>B7FT83_PHATC</name>
<dbReference type="eggNOG" id="KOG2094">
    <property type="taxonomic scope" value="Eukaryota"/>
</dbReference>
<keyword evidence="3" id="KW-0808">Transferase</keyword>
<evidence type="ECO:0000256" key="6">
    <source>
        <dbReference type="ARBA" id="ARBA00022723"/>
    </source>
</evidence>
<dbReference type="GO" id="GO:0005634">
    <property type="term" value="C:nucleus"/>
    <property type="evidence" value="ECO:0007669"/>
    <property type="project" value="TreeGrafter"/>
</dbReference>
<organism evidence="14 15">
    <name type="scientific">Phaeodactylum tricornutum (strain CCAP 1055/1)</name>
    <dbReference type="NCBI Taxonomy" id="556484"/>
    <lineage>
        <taxon>Eukaryota</taxon>
        <taxon>Sar</taxon>
        <taxon>Stramenopiles</taxon>
        <taxon>Ochrophyta</taxon>
        <taxon>Bacillariophyta</taxon>
        <taxon>Bacillariophyceae</taxon>
        <taxon>Bacillariophycidae</taxon>
        <taxon>Naviculales</taxon>
        <taxon>Phaeodactylaceae</taxon>
        <taxon>Phaeodactylum</taxon>
    </lineage>
</organism>
<keyword evidence="8" id="KW-0460">Magnesium</keyword>
<dbReference type="CDD" id="cd03586">
    <property type="entry name" value="PolY_Pol_IV_kappa"/>
    <property type="match status" value="1"/>
</dbReference>
<dbReference type="InterPro" id="IPR050116">
    <property type="entry name" value="DNA_polymerase-Y"/>
</dbReference>
<keyword evidence="7" id="KW-0227">DNA damage</keyword>
<feature type="non-terminal residue" evidence="14">
    <location>
        <position position="460"/>
    </location>
</feature>
<dbReference type="Pfam" id="PF11799">
    <property type="entry name" value="IMS_C"/>
    <property type="match status" value="1"/>
</dbReference>
<keyword evidence="5" id="KW-0235">DNA replication</keyword>
<dbReference type="Gene3D" id="3.30.1490.100">
    <property type="entry name" value="DNA polymerase, Y-family, little finger domain"/>
    <property type="match status" value="1"/>
</dbReference>
<dbReference type="KEGG" id="pti:PHATRDRAFT_25495"/>
<proteinExistence type="predicted"/>
<evidence type="ECO:0000256" key="3">
    <source>
        <dbReference type="ARBA" id="ARBA00022679"/>
    </source>
</evidence>
<evidence type="ECO:0000256" key="10">
    <source>
        <dbReference type="ARBA" id="ARBA00023204"/>
    </source>
</evidence>
<comment type="catalytic activity">
    <reaction evidence="11">
        <text>DNA(n) + a 2'-deoxyribonucleoside 5'-triphosphate = DNA(n+1) + diphosphate</text>
        <dbReference type="Rhea" id="RHEA:22508"/>
        <dbReference type="Rhea" id="RHEA-COMP:17339"/>
        <dbReference type="Rhea" id="RHEA-COMP:17340"/>
        <dbReference type="ChEBI" id="CHEBI:33019"/>
        <dbReference type="ChEBI" id="CHEBI:61560"/>
        <dbReference type="ChEBI" id="CHEBI:173112"/>
        <dbReference type="EC" id="2.7.7.7"/>
    </reaction>
</comment>
<feature type="region of interest" description="Disordered" evidence="12">
    <location>
        <begin position="325"/>
        <end position="344"/>
    </location>
</feature>
<dbReference type="Gene3D" id="1.10.150.810">
    <property type="match status" value="2"/>
</dbReference>
<dbReference type="STRING" id="556484.B7FT83"/>
<gene>
    <name evidence="14" type="ORF">PHATRDRAFT_25495</name>
</gene>
<dbReference type="OrthoDB" id="1747274at2759"/>
<keyword evidence="9" id="KW-0239">DNA-directed DNA polymerase</keyword>
<dbReference type="GeneID" id="7197011"/>
<evidence type="ECO:0000313" key="15">
    <source>
        <dbReference type="Proteomes" id="UP000000759"/>
    </source>
</evidence>
<keyword evidence="4" id="KW-0548">Nucleotidyltransferase</keyword>
<dbReference type="GO" id="GO:0042276">
    <property type="term" value="P:error-prone translesion synthesis"/>
    <property type="evidence" value="ECO:0007669"/>
    <property type="project" value="TreeGrafter"/>
</dbReference>
<dbReference type="InterPro" id="IPR043128">
    <property type="entry name" value="Rev_trsase/Diguanyl_cyclase"/>
</dbReference>
<keyword evidence="6" id="KW-0479">Metal-binding</keyword>
<keyword evidence="15" id="KW-1185">Reference proteome</keyword>
<evidence type="ECO:0000256" key="7">
    <source>
        <dbReference type="ARBA" id="ARBA00022763"/>
    </source>
</evidence>
<dbReference type="GO" id="GO:0006281">
    <property type="term" value="P:DNA repair"/>
    <property type="evidence" value="ECO:0007669"/>
    <property type="project" value="UniProtKB-KW"/>
</dbReference>
<dbReference type="Gene3D" id="3.30.70.270">
    <property type="match status" value="1"/>
</dbReference>
<dbReference type="GO" id="GO:0003684">
    <property type="term" value="F:damaged DNA binding"/>
    <property type="evidence" value="ECO:0007669"/>
    <property type="project" value="InterPro"/>
</dbReference>
<dbReference type="Gene3D" id="3.40.1170.60">
    <property type="match status" value="1"/>
</dbReference>